<sequence length="219" mass="23797">MANVFLIGATGGIGSRLATALLQRGHQVSGLFRDQAQRAKLIAQRVTPVFGDLMNLRHADMRQMIEGHDAVVFSAGAAGSGENRTTQIDGKGPVTVTRAMEDLGLTRFYLVSAFPEAGRGRASSPGFEHYMQTKKAADSEVCQTALDWVIVRPGTLTNEITSRGVRAGYAIPYGEVAREYVAQFLAELIDQPSIRRRIIELTNGSGSIRRSVAQFMELV</sequence>
<reference evidence="3" key="1">
    <citation type="journal article" date="2019" name="Int. J. Syst. Evol. Microbiol.">
        <title>The Global Catalogue of Microorganisms (GCM) 10K type strain sequencing project: providing services to taxonomists for standard genome sequencing and annotation.</title>
        <authorList>
            <consortium name="The Broad Institute Genomics Platform"/>
            <consortium name="The Broad Institute Genome Sequencing Center for Infectious Disease"/>
            <person name="Wu L."/>
            <person name="Ma J."/>
        </authorList>
    </citation>
    <scope>NUCLEOTIDE SEQUENCE [LARGE SCALE GENOMIC DNA]</scope>
    <source>
        <strain evidence="3">JCM 19134</strain>
    </source>
</reference>
<dbReference type="InterPro" id="IPR036291">
    <property type="entry name" value="NAD(P)-bd_dom_sf"/>
</dbReference>
<dbReference type="Pfam" id="PF13460">
    <property type="entry name" value="NAD_binding_10"/>
    <property type="match status" value="1"/>
</dbReference>
<organism evidence="2 3">
    <name type="scientific">Halioxenophilus aromaticivorans</name>
    <dbReference type="NCBI Taxonomy" id="1306992"/>
    <lineage>
        <taxon>Bacteria</taxon>
        <taxon>Pseudomonadati</taxon>
        <taxon>Pseudomonadota</taxon>
        <taxon>Gammaproteobacteria</taxon>
        <taxon>Alteromonadales</taxon>
        <taxon>Alteromonadaceae</taxon>
        <taxon>Halioxenophilus</taxon>
    </lineage>
</organism>
<dbReference type="CDD" id="cd05243">
    <property type="entry name" value="SDR_a5"/>
    <property type="match status" value="1"/>
</dbReference>
<keyword evidence="3" id="KW-1185">Reference proteome</keyword>
<dbReference type="PANTHER" id="PTHR15020">
    <property type="entry name" value="FLAVIN REDUCTASE-RELATED"/>
    <property type="match status" value="1"/>
</dbReference>
<dbReference type="Proteomes" id="UP001409585">
    <property type="component" value="Unassembled WGS sequence"/>
</dbReference>
<evidence type="ECO:0000313" key="3">
    <source>
        <dbReference type="Proteomes" id="UP001409585"/>
    </source>
</evidence>
<dbReference type="AlphaFoldDB" id="A0AAV3TYC0"/>
<dbReference type="EMBL" id="BAABLX010000007">
    <property type="protein sequence ID" value="GAA4934008.1"/>
    <property type="molecule type" value="Genomic_DNA"/>
</dbReference>
<proteinExistence type="predicted"/>
<feature type="domain" description="NAD(P)-binding" evidence="1">
    <location>
        <begin position="8"/>
        <end position="192"/>
    </location>
</feature>
<dbReference type="PANTHER" id="PTHR15020:SF50">
    <property type="entry name" value="UPF0659 PROTEIN YMR090W"/>
    <property type="match status" value="1"/>
</dbReference>
<comment type="caution">
    <text evidence="2">The sequence shown here is derived from an EMBL/GenBank/DDBJ whole genome shotgun (WGS) entry which is preliminary data.</text>
</comment>
<dbReference type="Gene3D" id="3.40.50.720">
    <property type="entry name" value="NAD(P)-binding Rossmann-like Domain"/>
    <property type="match status" value="1"/>
</dbReference>
<protein>
    <submittedName>
        <fullName evidence="2">SDR family oxidoreductase</fullName>
    </submittedName>
</protein>
<accession>A0AAV3TYC0</accession>
<evidence type="ECO:0000313" key="2">
    <source>
        <dbReference type="EMBL" id="GAA4934008.1"/>
    </source>
</evidence>
<gene>
    <name evidence="2" type="ORF">GCM10025791_08470</name>
</gene>
<dbReference type="InterPro" id="IPR016040">
    <property type="entry name" value="NAD(P)-bd_dom"/>
</dbReference>
<dbReference type="RefSeq" id="WP_345417554.1">
    <property type="nucleotide sequence ID" value="NZ_AP031496.1"/>
</dbReference>
<name>A0AAV3TYC0_9ALTE</name>
<dbReference type="SUPFAM" id="SSF51735">
    <property type="entry name" value="NAD(P)-binding Rossmann-fold domains"/>
    <property type="match status" value="1"/>
</dbReference>
<evidence type="ECO:0000259" key="1">
    <source>
        <dbReference type="Pfam" id="PF13460"/>
    </source>
</evidence>